<feature type="domain" description="EGF-like" evidence="2">
    <location>
        <begin position="1628"/>
        <end position="1659"/>
    </location>
</feature>
<feature type="domain" description="EGF-like" evidence="2">
    <location>
        <begin position="362"/>
        <end position="394"/>
    </location>
</feature>
<keyword evidence="4" id="KW-1185">Reference proteome</keyword>
<feature type="domain" description="EGF-like" evidence="2">
    <location>
        <begin position="996"/>
        <end position="1030"/>
    </location>
</feature>
<feature type="domain" description="EGF-like" evidence="2">
    <location>
        <begin position="1553"/>
        <end position="1589"/>
    </location>
</feature>
<proteinExistence type="predicted"/>
<feature type="domain" description="EGF-like" evidence="2">
    <location>
        <begin position="1768"/>
        <end position="1806"/>
    </location>
</feature>
<feature type="domain" description="EGF-like" evidence="2">
    <location>
        <begin position="1494"/>
        <end position="1552"/>
    </location>
</feature>
<dbReference type="SMART" id="SM00181">
    <property type="entry name" value="EGF"/>
    <property type="match status" value="22"/>
</dbReference>
<dbReference type="SMART" id="SM00261">
    <property type="entry name" value="FU"/>
    <property type="match status" value="16"/>
</dbReference>
<feature type="domain" description="EGF-like" evidence="2">
    <location>
        <begin position="1367"/>
        <end position="1402"/>
    </location>
</feature>
<keyword evidence="1" id="KW-0732">Signal</keyword>
<feature type="domain" description="EGF-like" evidence="2">
    <location>
        <begin position="136"/>
        <end position="174"/>
    </location>
</feature>
<feature type="domain" description="EGF-like" evidence="2">
    <location>
        <begin position="1729"/>
        <end position="1767"/>
    </location>
</feature>
<feature type="signal peptide" evidence="1">
    <location>
        <begin position="1"/>
        <end position="22"/>
    </location>
</feature>
<feature type="domain" description="EGF-like" evidence="2">
    <location>
        <begin position="771"/>
        <end position="805"/>
    </location>
</feature>
<sequence length="2015" mass="213749">MKTAAVCCTLSLLIVLLTVVEGRPGQSRWRREVTANTTSSNTDTTTETINGPANNGTCGSNCLRCHVSGTGTDGLDTTVCDECSVSFALDSENKCQYCGSVLCLKCNISKDSEGKVITKHLLCVEKAHLVNDVCEGCPDYCDTCTVTANADGTLTKTCSKCIVGYGFQGGSTCSRCPTNCLNCEKEKDKCDTQGCIDGYARVDSSGLCEACGKYCYKCQTSAGPGKCDSGSCYTNVTELYVNVPLLYPVIYVSSTQSCEKCSEFCTSCTTAAQCDVCLEGYYVNDQKTCTRCISNCQSCTSGTDCSKCYAGYVKRTSTSGTVSCEACPRKCTQCADTQHPVKTTELLCEVCSARNQLTTVNTCDKCPLNCLQCTWDGTCTSCEAGYVIYNGQCLQCPQYCTACTVSSTGVSSCITGKCTSTDSGQGRVVYNGQCELCPDYCSACTVTSTGTKECLYSSCQSNSAWVPGQKICKQCPSNCGGWCAISPITGDTFCEECKVGYVRNAAGTCEACPANCDRCFWDGTTALCYLSGCRSGSYQKLMSAAKLTNSQLSTLCSANSDQNCMIASPVPYFDSDVGLCEMCASGYVNATDMCRTCGTTCKTCEADGTSAVCKACISNSVLIPDANGGIQQCKACTSVTSACQTCTEQACTACSAGYILHSEAQCIACSDVADAVCSISSNILRTTTCPSGYTETNDGCEKCPDGCSVCSYNTGTGKTTCSTCYDGYFHGSDGTCTACLATANCRTCTTAVDHCSQCKDKYFDQSGECKPCMSNCDACSSTTTCNSCSKGTSYNKDDQNNYSCLRCTVSNCVSCATSSSTAVASQCTTCDDGYTVNGGLCLKCPDGCTKCTAQGGQAICDYGQCQMGYVMVAKTGDTIQCESCGTGCATCHVDSSNNKVCDACLIDDVAGTSYYLSNGACQKVSNCRFVKSSTECDDDGCAVGKVRKGTHPTATCEACPAGCDKCYYEDTAQTVVKCYTGKCSTGFAYYDGSCYACPASCSTCNRNSSTTFCTACNEGYAVNASDTGCTQCGTGCAACNNADNIDFSCTRCSAQYVIDLTTSTCSACTDNCQICSTADLCSTGGCSSKFGRIEYSSTNVTCQACPSNCLKCDGDTSICASGQCEEGYFRDSDQLCHQCAGNCTTCSAENSCNVAGCKVYFGRVTLNDGNITCESCPANCRRCDGDSSICEQDQCDVGYVRGSNNLCHKIDCGSSGAVLKSDGSCQNPISNCMVGVITGSSCPQGACQLGTIWNNGQCSACPTNCKNCKIHYDGTTVCHNNGCKRGFGVKPDGTCMACPTQCHECVYSGTKMVCTVCNERRFGLVEADTCLRCPSGCTACTELNQVLQCTMCSEGYVLNPSTNLCVRCVSNCKVCVFTETTLSTQCTMCMSKYKLSTDGSCNGCPEGCMKCDQTTDSTSCDPLYCQTGYVQGPTGVCHQCPSECPDRCKYNETSTTGVNVACFPTNEFYWDGNTLKRCIDSGDGSCVQCRDSINCLQTGCQDGYTWNQFKCERKHSEIGTGNAFCVGYVCPECLTGYYMTTLDADANQRTCKACPVDKNCVNCQLVGTDVKCISCPDNYYLYDTTGTCIECFPSPCSQCDSTKASDAKVCSACIAGYFLNSTTHACNACNTTCATCTDSSKCVTCKTGYLLDSTTKYCFKCPDVNAYNCELKNGYDSLILTNGCVSGYAVSTDKKSCLKCPDYCITCDSNLTCSACNTGYSLNSDQCGRCPLNCQSCTAKLDSDKRLKLSCDVCDYGYALHSDGLCYVCPANCVECTASDSGTATPKVSCTKCQSNLYGIKDGLCETCDKLTIDNCYTCEPVPMSDNVTSSLTKYTCHSCKGNNVISLDNQTCLSCDSVSCGSGGVCGAHSLCPTCQNSFANNRNRNCTVKCYNCEKGQSCKHIDDKWQDKSGIPTVECDGPCFFYTQYPLNAKKDSRVSWYGCADPDFTVLNYEATYNDKMKALECKGKEGQPETCVYSCAYDGCNPGDTASAVVPLISLLIMALFSSMIIQQN</sequence>
<feature type="domain" description="EGF-like" evidence="2">
    <location>
        <begin position="291"/>
        <end position="325"/>
    </location>
</feature>
<dbReference type="InterPro" id="IPR009030">
    <property type="entry name" value="Growth_fac_rcpt_cys_sf"/>
</dbReference>
<feature type="domain" description="EGF-like" evidence="2">
    <location>
        <begin position="843"/>
        <end position="882"/>
    </location>
</feature>
<dbReference type="EMBL" id="JAODUP010000015">
    <property type="protein sequence ID" value="KAK2168622.1"/>
    <property type="molecule type" value="Genomic_DNA"/>
</dbReference>
<feature type="domain" description="EGF-like" evidence="2">
    <location>
        <begin position="260"/>
        <end position="290"/>
    </location>
</feature>
<feature type="domain" description="EGF-like" evidence="2">
    <location>
        <begin position="1590"/>
        <end position="1627"/>
    </location>
</feature>
<dbReference type="Proteomes" id="UP001208570">
    <property type="component" value="Unassembled WGS sequence"/>
</dbReference>
<dbReference type="PANTHER" id="PTHR23275:SF100">
    <property type="entry name" value="EGF-LIKE DOMAIN-CONTAINING PROTEIN"/>
    <property type="match status" value="1"/>
</dbReference>
<reference evidence="3" key="1">
    <citation type="journal article" date="2023" name="Mol. Biol. Evol.">
        <title>Third-Generation Sequencing Reveals the Adaptive Role of the Epigenome in Three Deep-Sea Polychaetes.</title>
        <authorList>
            <person name="Perez M."/>
            <person name="Aroh O."/>
            <person name="Sun Y."/>
            <person name="Lan Y."/>
            <person name="Juniper S.K."/>
            <person name="Young C.R."/>
            <person name="Angers B."/>
            <person name="Qian P.Y."/>
        </authorList>
    </citation>
    <scope>NUCLEOTIDE SEQUENCE</scope>
    <source>
        <strain evidence="3">P08H-3</strain>
    </source>
</reference>
<evidence type="ECO:0000313" key="3">
    <source>
        <dbReference type="EMBL" id="KAK2168622.1"/>
    </source>
</evidence>
<feature type="domain" description="EGF-like" evidence="2">
    <location>
        <begin position="1332"/>
        <end position="1366"/>
    </location>
</feature>
<protein>
    <recommendedName>
        <fullName evidence="2">EGF-like domain-containing protein</fullName>
    </recommendedName>
</protein>
<feature type="domain" description="EGF-like" evidence="2">
    <location>
        <begin position="1696"/>
        <end position="1728"/>
    </location>
</feature>
<dbReference type="InterPro" id="IPR052798">
    <property type="entry name" value="Giardia_VSA"/>
</dbReference>
<feature type="domain" description="EGF-like" evidence="2">
    <location>
        <begin position="806"/>
        <end position="842"/>
    </location>
</feature>
<feature type="domain" description="EGF-like" evidence="2">
    <location>
        <begin position="57"/>
        <end position="96"/>
    </location>
</feature>
<comment type="caution">
    <text evidence="3">The sequence shown here is derived from an EMBL/GenBank/DDBJ whole genome shotgun (WGS) entry which is preliminary data.</text>
</comment>
<dbReference type="SUPFAM" id="SSF57184">
    <property type="entry name" value="Growth factor receptor domain"/>
    <property type="match status" value="9"/>
</dbReference>
<organism evidence="3 4">
    <name type="scientific">Paralvinella palmiformis</name>
    <dbReference type="NCBI Taxonomy" id="53620"/>
    <lineage>
        <taxon>Eukaryota</taxon>
        <taxon>Metazoa</taxon>
        <taxon>Spiralia</taxon>
        <taxon>Lophotrochozoa</taxon>
        <taxon>Annelida</taxon>
        <taxon>Polychaeta</taxon>
        <taxon>Sedentaria</taxon>
        <taxon>Canalipalpata</taxon>
        <taxon>Terebellida</taxon>
        <taxon>Terebelliformia</taxon>
        <taxon>Alvinellidae</taxon>
        <taxon>Paralvinella</taxon>
    </lineage>
</organism>
<dbReference type="InterPro" id="IPR000742">
    <property type="entry name" value="EGF"/>
</dbReference>
<evidence type="ECO:0000313" key="4">
    <source>
        <dbReference type="Proteomes" id="UP001208570"/>
    </source>
</evidence>
<dbReference type="InterPro" id="IPR006212">
    <property type="entry name" value="Furin_repeat"/>
</dbReference>
<evidence type="ECO:0000256" key="1">
    <source>
        <dbReference type="SAM" id="SignalP"/>
    </source>
</evidence>
<feature type="domain" description="EGF-like" evidence="2">
    <location>
        <begin position="635"/>
        <end position="667"/>
    </location>
</feature>
<accession>A0AAD9NFS0</accession>
<name>A0AAD9NFS0_9ANNE</name>
<feature type="domain" description="EGF-like" evidence="2">
    <location>
        <begin position="596"/>
        <end position="634"/>
    </location>
</feature>
<gene>
    <name evidence="3" type="ORF">LSH36_15g03064</name>
</gene>
<feature type="chain" id="PRO_5041937611" description="EGF-like domain-containing protein" evidence="1">
    <location>
        <begin position="23"/>
        <end position="2015"/>
    </location>
</feature>
<feature type="domain" description="EGF-like" evidence="2">
    <location>
        <begin position="1031"/>
        <end position="1066"/>
    </location>
</feature>
<evidence type="ECO:0000259" key="2">
    <source>
        <dbReference type="SMART" id="SM00181"/>
    </source>
</evidence>
<dbReference type="PANTHER" id="PTHR23275">
    <property type="entry name" value="CABRIOLET.-RELATED"/>
    <property type="match status" value="1"/>
</dbReference>
<dbReference type="Gene3D" id="2.10.220.10">
    <property type="entry name" value="Hormone Receptor, Insulin-like Growth Factor Receptor 1, Chain A, domain 2"/>
    <property type="match status" value="1"/>
</dbReference>
<feature type="domain" description="EGF-like" evidence="2">
    <location>
        <begin position="738"/>
        <end position="770"/>
    </location>
</feature>